<dbReference type="SUPFAM" id="SSF53623">
    <property type="entry name" value="MurD-like peptide ligases, catalytic domain"/>
    <property type="match status" value="1"/>
</dbReference>
<dbReference type="AlphaFoldDB" id="A0A926DYY5"/>
<evidence type="ECO:0000256" key="7">
    <source>
        <dbReference type="ARBA" id="ARBA00022842"/>
    </source>
</evidence>
<dbReference type="InterPro" id="IPR036615">
    <property type="entry name" value="Mur_ligase_C_dom_sf"/>
</dbReference>
<comment type="caution">
    <text evidence="12">The sequence shown here is derived from an EMBL/GenBank/DDBJ whole genome shotgun (WGS) entry which is preliminary data.</text>
</comment>
<dbReference type="InterPro" id="IPR004101">
    <property type="entry name" value="Mur_ligase_C"/>
</dbReference>
<dbReference type="Gene3D" id="3.40.1190.10">
    <property type="entry name" value="Mur-like, catalytic domain"/>
    <property type="match status" value="1"/>
</dbReference>
<dbReference type="Gene3D" id="3.90.190.20">
    <property type="entry name" value="Mur ligase, C-terminal domain"/>
    <property type="match status" value="1"/>
</dbReference>
<evidence type="ECO:0000259" key="11">
    <source>
        <dbReference type="Pfam" id="PF08245"/>
    </source>
</evidence>
<dbReference type="InterPro" id="IPR001645">
    <property type="entry name" value="Folylpolyglutamate_synth"/>
</dbReference>
<keyword evidence="4" id="KW-0479">Metal-binding</keyword>
<organism evidence="12 13">
    <name type="scientific">Fumia xinanensis</name>
    <dbReference type="NCBI Taxonomy" id="2763659"/>
    <lineage>
        <taxon>Bacteria</taxon>
        <taxon>Bacillati</taxon>
        <taxon>Bacillota</taxon>
        <taxon>Clostridia</taxon>
        <taxon>Eubacteriales</taxon>
        <taxon>Oscillospiraceae</taxon>
        <taxon>Fumia</taxon>
    </lineage>
</organism>
<dbReference type="NCBIfam" id="TIGR01499">
    <property type="entry name" value="folC"/>
    <property type="match status" value="1"/>
</dbReference>
<dbReference type="InterPro" id="IPR018109">
    <property type="entry name" value="Folylpolyglutamate_synth_CS"/>
</dbReference>
<evidence type="ECO:0000259" key="10">
    <source>
        <dbReference type="Pfam" id="PF02875"/>
    </source>
</evidence>
<dbReference type="EMBL" id="JACRSV010000001">
    <property type="protein sequence ID" value="MBC8558454.1"/>
    <property type="molecule type" value="Genomic_DNA"/>
</dbReference>
<dbReference type="RefSeq" id="WP_249293345.1">
    <property type="nucleotide sequence ID" value="NZ_JACRSV010000001.1"/>
</dbReference>
<evidence type="ECO:0000313" key="13">
    <source>
        <dbReference type="Proteomes" id="UP000610760"/>
    </source>
</evidence>
<reference evidence="12" key="1">
    <citation type="submission" date="2020-08" db="EMBL/GenBank/DDBJ databases">
        <title>Genome public.</title>
        <authorList>
            <person name="Liu C."/>
            <person name="Sun Q."/>
        </authorList>
    </citation>
    <scope>NUCLEOTIDE SEQUENCE</scope>
    <source>
        <strain evidence="12">NSJ-33</strain>
    </source>
</reference>
<feature type="domain" description="Mur ligase central" evidence="11">
    <location>
        <begin position="20"/>
        <end position="239"/>
    </location>
</feature>
<evidence type="ECO:0000256" key="5">
    <source>
        <dbReference type="ARBA" id="ARBA00022741"/>
    </source>
</evidence>
<dbReference type="PIRSF" id="PIRSF001563">
    <property type="entry name" value="Folylpolyglu_synth"/>
    <property type="match status" value="1"/>
</dbReference>
<evidence type="ECO:0000256" key="1">
    <source>
        <dbReference type="ARBA" id="ARBA00008276"/>
    </source>
</evidence>
<dbReference type="Pfam" id="PF08245">
    <property type="entry name" value="Mur_ligase_M"/>
    <property type="match status" value="1"/>
</dbReference>
<evidence type="ECO:0000256" key="6">
    <source>
        <dbReference type="ARBA" id="ARBA00022840"/>
    </source>
</evidence>
<proteinExistence type="inferred from homology"/>
<name>A0A926DYY5_9FIRM</name>
<dbReference type="Proteomes" id="UP000610760">
    <property type="component" value="Unassembled WGS sequence"/>
</dbReference>
<keyword evidence="6" id="KW-0067">ATP-binding</keyword>
<dbReference type="InterPro" id="IPR013221">
    <property type="entry name" value="Mur_ligase_cen"/>
</dbReference>
<evidence type="ECO:0000256" key="9">
    <source>
        <dbReference type="ARBA" id="ARBA00047493"/>
    </source>
</evidence>
<keyword evidence="5" id="KW-0547">Nucleotide-binding</keyword>
<dbReference type="InterPro" id="IPR036565">
    <property type="entry name" value="Mur-like_cat_sf"/>
</dbReference>
<dbReference type="SUPFAM" id="SSF53244">
    <property type="entry name" value="MurD-like peptide ligases, peptide-binding domain"/>
    <property type="match status" value="1"/>
</dbReference>
<dbReference type="GO" id="GO:0008841">
    <property type="term" value="F:dihydrofolate synthase activity"/>
    <property type="evidence" value="ECO:0007669"/>
    <property type="project" value="TreeGrafter"/>
</dbReference>
<accession>A0A926DYY5</accession>
<evidence type="ECO:0000256" key="8">
    <source>
        <dbReference type="ARBA" id="ARBA00030592"/>
    </source>
</evidence>
<evidence type="ECO:0000256" key="4">
    <source>
        <dbReference type="ARBA" id="ARBA00022723"/>
    </source>
</evidence>
<keyword evidence="3" id="KW-0436">Ligase</keyword>
<dbReference type="PANTHER" id="PTHR11136:SF0">
    <property type="entry name" value="DIHYDROFOLATE SYNTHETASE-RELATED"/>
    <property type="match status" value="1"/>
</dbReference>
<dbReference type="PROSITE" id="PS01012">
    <property type="entry name" value="FOLYLPOLYGLU_SYNT_2"/>
    <property type="match status" value="1"/>
</dbReference>
<keyword evidence="7" id="KW-0460">Magnesium</keyword>
<dbReference type="GO" id="GO:0046872">
    <property type="term" value="F:metal ion binding"/>
    <property type="evidence" value="ECO:0007669"/>
    <property type="project" value="UniProtKB-KW"/>
</dbReference>
<evidence type="ECO:0000256" key="3">
    <source>
        <dbReference type="ARBA" id="ARBA00022598"/>
    </source>
</evidence>
<keyword evidence="13" id="KW-1185">Reference proteome</keyword>
<dbReference type="GO" id="GO:0005737">
    <property type="term" value="C:cytoplasm"/>
    <property type="evidence" value="ECO:0007669"/>
    <property type="project" value="TreeGrafter"/>
</dbReference>
<protein>
    <recommendedName>
        <fullName evidence="2">tetrahydrofolate synthase</fullName>
        <ecNumber evidence="2">6.3.2.17</ecNumber>
    </recommendedName>
    <alternativeName>
        <fullName evidence="8">Tetrahydrofolylpolyglutamate synthase</fullName>
    </alternativeName>
</protein>
<dbReference type="GO" id="GO:0005524">
    <property type="term" value="F:ATP binding"/>
    <property type="evidence" value="ECO:0007669"/>
    <property type="project" value="UniProtKB-KW"/>
</dbReference>
<dbReference type="Pfam" id="PF02875">
    <property type="entry name" value="Mur_ligase_C"/>
    <property type="match status" value="1"/>
</dbReference>
<comment type="similarity">
    <text evidence="1">Belongs to the folylpolyglutamate synthase family.</text>
</comment>
<dbReference type="GO" id="GO:0004326">
    <property type="term" value="F:tetrahydrofolylpolyglutamate synthase activity"/>
    <property type="evidence" value="ECO:0007669"/>
    <property type="project" value="UniProtKB-EC"/>
</dbReference>
<evidence type="ECO:0000256" key="2">
    <source>
        <dbReference type="ARBA" id="ARBA00013025"/>
    </source>
</evidence>
<gene>
    <name evidence="12" type="ORF">H8710_00080</name>
</gene>
<comment type="catalytic activity">
    <reaction evidence="9">
        <text>(6S)-5,6,7,8-tetrahydrofolyl-(gamma-L-Glu)(n) + L-glutamate + ATP = (6S)-5,6,7,8-tetrahydrofolyl-(gamma-L-Glu)(n+1) + ADP + phosphate + H(+)</text>
        <dbReference type="Rhea" id="RHEA:10580"/>
        <dbReference type="Rhea" id="RHEA-COMP:14738"/>
        <dbReference type="Rhea" id="RHEA-COMP:14740"/>
        <dbReference type="ChEBI" id="CHEBI:15378"/>
        <dbReference type="ChEBI" id="CHEBI:29985"/>
        <dbReference type="ChEBI" id="CHEBI:30616"/>
        <dbReference type="ChEBI" id="CHEBI:43474"/>
        <dbReference type="ChEBI" id="CHEBI:141005"/>
        <dbReference type="ChEBI" id="CHEBI:456216"/>
        <dbReference type="EC" id="6.3.2.17"/>
    </reaction>
</comment>
<sequence length="389" mass="42854">MRVLLDRVGHPEQKLSFVHITGTNGKGSAAAMISSILIESGKKAGMFTSPYVCDYRERFQINGTLISKNKLTNLIKKIQIVIDEMEKKRHFVTEFELGTVLAFQYFLEQQCDVVVMEVGIGGEHDATNVIPPPLVSVMMPVGIDHAGILGNSLKSIAREKAGIIKGNPVVSYPLQAPEALEVIMARCAQTGSRLVMPAAASIKIYRSDLRGTAFRYGDQEYFVPLIGEHQAYNGAVAVETAKILGVALDTVKRGLSKAQLPARIEILRQDPLIILDGAHNLDAVKALCENVKKWNIPHLAAVVGMMKDKDVEEVLFLLSDVAEKIRTVSIDYPRAATAEQLAEEARTYCDDVQALGTVQQAVRWVLEQQTPVFICGSFYLAGEMRHFLF</sequence>
<dbReference type="EC" id="6.3.2.17" evidence="2"/>
<dbReference type="PANTHER" id="PTHR11136">
    <property type="entry name" value="FOLYLPOLYGLUTAMATE SYNTHASE-RELATED"/>
    <property type="match status" value="1"/>
</dbReference>
<feature type="domain" description="Mur ligase C-terminal" evidence="10">
    <location>
        <begin position="263"/>
        <end position="377"/>
    </location>
</feature>
<dbReference type="PROSITE" id="PS01011">
    <property type="entry name" value="FOLYLPOLYGLU_SYNT_1"/>
    <property type="match status" value="1"/>
</dbReference>
<evidence type="ECO:0000313" key="12">
    <source>
        <dbReference type="EMBL" id="MBC8558454.1"/>
    </source>
</evidence>